<feature type="compositionally biased region" description="Polar residues" evidence="2">
    <location>
        <begin position="79"/>
        <end position="110"/>
    </location>
</feature>
<dbReference type="InterPro" id="IPR016047">
    <property type="entry name" value="M23ase_b-sheet_dom"/>
</dbReference>
<dbReference type="OrthoDB" id="507840at2"/>
<evidence type="ECO:0000256" key="1">
    <source>
        <dbReference type="ARBA" id="ARBA00022729"/>
    </source>
</evidence>
<keyword evidence="3" id="KW-1133">Transmembrane helix</keyword>
<proteinExistence type="predicted"/>
<keyword evidence="3" id="KW-0472">Membrane</keyword>
<dbReference type="CDD" id="cd12797">
    <property type="entry name" value="M23_peptidase"/>
    <property type="match status" value="1"/>
</dbReference>
<reference evidence="5 6" key="1">
    <citation type="submission" date="2007-03" db="EMBL/GenBank/DDBJ databases">
        <authorList>
            <person name="Stal L."/>
            <person name="Ferriera S."/>
            <person name="Johnson J."/>
            <person name="Kravitz S."/>
            <person name="Beeson K."/>
            <person name="Sutton G."/>
            <person name="Rogers Y.-H."/>
            <person name="Friedman R."/>
            <person name="Frazier M."/>
            <person name="Venter J.C."/>
        </authorList>
    </citation>
    <scope>NUCLEOTIDE SEQUENCE [LARGE SCALE GENOMIC DNA]</scope>
    <source>
        <strain evidence="5 6">CCY0110</strain>
    </source>
</reference>
<dbReference type="EMBL" id="AAXW01000009">
    <property type="protein sequence ID" value="EAZ92108.1"/>
    <property type="molecule type" value="Genomic_DNA"/>
</dbReference>
<keyword evidence="3" id="KW-0812">Transmembrane</keyword>
<dbReference type="Gene3D" id="2.70.70.10">
    <property type="entry name" value="Glucose Permease (Domain IIA)"/>
    <property type="match status" value="1"/>
</dbReference>
<evidence type="ECO:0000256" key="2">
    <source>
        <dbReference type="SAM" id="MobiDB-lite"/>
    </source>
</evidence>
<accession>A3IND1</accession>
<organism evidence="5 6">
    <name type="scientific">Crocosphaera chwakensis CCY0110</name>
    <dbReference type="NCBI Taxonomy" id="391612"/>
    <lineage>
        <taxon>Bacteria</taxon>
        <taxon>Bacillati</taxon>
        <taxon>Cyanobacteriota</taxon>
        <taxon>Cyanophyceae</taxon>
        <taxon>Oscillatoriophycideae</taxon>
        <taxon>Chroococcales</taxon>
        <taxon>Aphanothecaceae</taxon>
        <taxon>Crocosphaera</taxon>
        <taxon>Crocosphaera chwakensis</taxon>
    </lineage>
</organism>
<gene>
    <name evidence="5" type="ORF">CY0110_00580</name>
</gene>
<feature type="transmembrane region" description="Helical" evidence="3">
    <location>
        <begin position="21"/>
        <end position="41"/>
    </location>
</feature>
<feature type="compositionally biased region" description="Pro residues" evidence="2">
    <location>
        <begin position="52"/>
        <end position="64"/>
    </location>
</feature>
<dbReference type="InterPro" id="IPR050570">
    <property type="entry name" value="Cell_wall_metabolism_enzyme"/>
</dbReference>
<dbReference type="PANTHER" id="PTHR21666:SF289">
    <property type="entry name" value="L-ALA--D-GLU ENDOPEPTIDASE"/>
    <property type="match status" value="1"/>
</dbReference>
<evidence type="ECO:0000259" key="4">
    <source>
        <dbReference type="Pfam" id="PF01551"/>
    </source>
</evidence>
<dbReference type="Proteomes" id="UP000003781">
    <property type="component" value="Unassembled WGS sequence"/>
</dbReference>
<evidence type="ECO:0000313" key="5">
    <source>
        <dbReference type="EMBL" id="EAZ92108.1"/>
    </source>
</evidence>
<dbReference type="eggNOG" id="COG0739">
    <property type="taxonomic scope" value="Bacteria"/>
</dbReference>
<feature type="region of interest" description="Disordered" evidence="2">
    <location>
        <begin position="51"/>
        <end position="141"/>
    </location>
</feature>
<dbReference type="RefSeq" id="WP_008274899.1">
    <property type="nucleotide sequence ID" value="NZ_AAXW01000009.1"/>
</dbReference>
<evidence type="ECO:0000256" key="3">
    <source>
        <dbReference type="SAM" id="Phobius"/>
    </source>
</evidence>
<protein>
    <submittedName>
        <fullName evidence="5">Lysostaphin</fullName>
    </submittedName>
</protein>
<comment type="caution">
    <text evidence="5">The sequence shown here is derived from an EMBL/GenBank/DDBJ whole genome shotgun (WGS) entry which is preliminary data.</text>
</comment>
<dbReference type="Pfam" id="PF01551">
    <property type="entry name" value="Peptidase_M23"/>
    <property type="match status" value="1"/>
</dbReference>
<sequence length="458" mass="49356">MNKHHTLKSKPFLRKTLLKQGISLVSGLGILTGGMGFNGAIASTETLVIPENPTPTVKPEPASPSPIEVPKASPYVPPTASSSPKPVQRSTSNKPNQPKVSPKPSVSQARETSKPKVKLSAPKILDPQTSKNEPPKTLKEALTQHQNIQLSPSVTTAGGQNSYIDTKSYGNSSPTITRPNKVVLTERSTGCQTVAQNGQLSGGNCGAVATQPSKPKVQAPRQLASRRVTLASRQTQATTQVAQTVSSPQKVEPLRLKRRPISSEQVVNLQPIQRQGLSIALEPLPRYNRAASMYGSNTPQARKTDLIFPLPVVATMTSAFGWRTHPISGTQRMHNGTDFGAPLGTPVLAAYGGEVSHADWSGGYGLMVVLRHLEGTQESRYAHLSDIYVQPGEWVEQGTVIGRLGSTGYSTGPHLHFEWRHLTEQGWVAVDAGLHLEYAMDNLMRAMQYAQESTTPEG</sequence>
<dbReference type="PANTHER" id="PTHR21666">
    <property type="entry name" value="PEPTIDASE-RELATED"/>
    <property type="match status" value="1"/>
</dbReference>
<evidence type="ECO:0000313" key="6">
    <source>
        <dbReference type="Proteomes" id="UP000003781"/>
    </source>
</evidence>
<keyword evidence="6" id="KW-1185">Reference proteome</keyword>
<keyword evidence="1" id="KW-0732">Signal</keyword>
<dbReference type="SUPFAM" id="SSF51261">
    <property type="entry name" value="Duplicated hybrid motif"/>
    <property type="match status" value="1"/>
</dbReference>
<dbReference type="GO" id="GO:0004222">
    <property type="term" value="F:metalloendopeptidase activity"/>
    <property type="evidence" value="ECO:0007669"/>
    <property type="project" value="TreeGrafter"/>
</dbReference>
<dbReference type="InterPro" id="IPR011055">
    <property type="entry name" value="Dup_hybrid_motif"/>
</dbReference>
<feature type="domain" description="M23ase beta-sheet core" evidence="4">
    <location>
        <begin position="332"/>
        <end position="421"/>
    </location>
</feature>
<dbReference type="MEROPS" id="M23.009"/>
<dbReference type="AlphaFoldDB" id="A3IND1"/>
<name>A3IND1_9CHRO</name>